<protein>
    <submittedName>
        <fullName evidence="7">VWA domain-containing protein</fullName>
    </submittedName>
</protein>
<dbReference type="InterPro" id="IPR028974">
    <property type="entry name" value="TSP_type-3_rpt"/>
</dbReference>
<feature type="region of interest" description="Disordered" evidence="5">
    <location>
        <begin position="1248"/>
        <end position="1275"/>
    </location>
</feature>
<dbReference type="GO" id="GO:0005509">
    <property type="term" value="F:calcium ion binding"/>
    <property type="evidence" value="ECO:0007669"/>
    <property type="project" value="InterPro"/>
</dbReference>
<keyword evidence="3" id="KW-0732">Signal</keyword>
<feature type="compositionally biased region" description="Basic and acidic residues" evidence="5">
    <location>
        <begin position="968"/>
        <end position="983"/>
    </location>
</feature>
<keyword evidence="4" id="KW-0106">Calcium</keyword>
<dbReference type="PROSITE" id="PS50234">
    <property type="entry name" value="VWFA"/>
    <property type="match status" value="1"/>
</dbReference>
<dbReference type="GeneID" id="56081770"/>
<dbReference type="SMART" id="SM00327">
    <property type="entry name" value="VWA"/>
    <property type="match status" value="1"/>
</dbReference>
<sequence length="2231" mass="234482">MRERSTRRPLTAVVLVWVIVVSTIAPAAAGLSASAAGNDEESGGAAGNAPAGGVTVETSGNALEDKVRAESLVGRLPGESTRRETARETAVDLLDDQSGYYLGGRRDPSGDGVSRVTNLPLFADDRTAVDELSAFAGSDGARNASRAAALIVAADNESAGVAVRDARDAFRELSDRLEPDERRAIEQRIDDAETALARARSTATGIDATGAAAFDRRMRAIDEFASAWREAQVALNQLDVATTPQVVLRNRSDPLPGRQIVRVNGTDRDGIPVARATIRDAQPQSLENLTVFVNGTAVRTFAVGSRSGTAEGVSPLVSRLRLTVSNTDGTGTPTATLAPRANATGTVATPGTNVSIEVVADRSGGTGAGDNGTSPSPPVNVTLAATDSVSPPEIVPLSVRRQLDRCGLAAESVSRSTVETLTAAADADRVRVVDGPVNGNLEVDDGEAVFLRGAVNGGVRDGSGEGTLVACGARINGNLRVSTTVLEDTTVNGLVTADSVAGFGDVTLNGNLRGGDGGGANLTLADRSALRVSTASLAHFGARDGAALEVDGNLDCDTAVVADSATVEVAGRDSCSSNAGGSDGAGGETGGPSGTPADDTGERAPDVPDPAGGPSGTPADDTGERAPDVPDPAGRQLAECGIGSAALTNGTVASLSEAATANRTRVVDDTVNGDLSVDDGEAVFLEARVNGNVAGGNGSSVLVACGATVNGNTDVATVVASDTRFNGALRADHGAISVGNVRVNSNLAAGSGPVDTLSVARGSRLRVTGSADTTDVRLAGDATLRVNGNLACEGGRRASTASVTVHGADGCTAALDTGTGTDGAESRSGLPSVRRTSFAADVSVQTDTATLLLDSDGLPGTYERRVVGTDPLDPDSDSNRTAADEANDGTLDGAEDFDDDGLPTVFDPAPFDPDADGDGLRDGFEVRKSGTSPVVNDTDGDGVPDPAEQLDADGLNNSREQALGTHPRLNDTDFDGLRDDHELANGTDPLDPDTDGDGVPDGKEMRFGTDPTSADATGENGTYSFTASDDESGVNVTVRTSPENASATTIETVEPNATQEFRESSMVRIGSGGEFENATIDVPFDAAGATNASNYAVYTWEPGFNGTWKRVNSTVDLANGTATATVDSFSYFAVFNVANWQDVVSYERTIGEEEEQQSGVTPVDLTFIIDRSGSMRGYELRQAKDAATSFVGALRANDRAGLVGFASSAEIEQRLTSDFNAVNRSIEALEAGGVTNTGGGIRNAVETFEEDGDPDTPNEAILLSDGETNEGPDSVGEAREAAKQNITISTVAIGSGPDEDELQAIAEATGGDYYHVETAAELPEIFGRIGEEVDERTIVDSDGDGIPDVVENAPIRVAAGPDTGERIDLDPQSADTDGDGLTDSEEIDLDYTISQSDGETVVDVEVTAMRSEPDEADSDDDGLIDSRERNGWTISVLDTHDDAVAFSNAVGTDGGDPGQYVTERSVTSNPLIDNTDFDELDDGREAELGTDPQSRDTDTDGTDDGDEVDEGYDPTLFDITPPEIDVERAEYVTRTPKIPNPWNDEGRLISFYAVRGSTSDPSGVASATIIIDGREYEVDDPNYFDRDIDARFLGTIQEGLATTKLKVRATDEYGNSRTTLAAARSNGLVEAVKQSGSLDSLSTSQALTLGTATGISSGTGQLTGTVQKVVTQPQQTFNEVTDLSKYEKLAKNLEDVPGLLVQSYQRQQRTANPYYRGGEVANQELYEDFRKGYYAGLVVFEVAQSATTGQVKKIDKVQQLAKKSRVTSAVKYYRSTRAKYVTGPAALAGSRVTRRVASKVDVDASTTIRKTLSKTRTVGQTWSLSRRLGDTPSGILRGLSERGRAQLREYYRGLRGGGSGGDDTGLEPLTDGGQDRFVDTLEDLEDGGRTAATLQRRLDDEDFGTIFNADIPDETRETLLRAYEDGDLTAPDTAKAARKLDEPGNADVISTIRSLDDTEQRRALQLVTDAGDSGVRIVRDLDDDSLERLLRLEDRGDWAGINGRTFEGWELWRADIAGALGDTRVETDDVKAYLSDLDEIVTADRDGNVDVENYRALVDETSPNGDSFLNLANEADRTRAYVSGTSTFIPDGRTVDEIVVEPQFTTTNKDVDAKIGYDDSNADYVEYKRLSGSNLRQNLLDNVFTTTQGKSSVNRKFLEIGSEASDGNNVGEITVDLDRYDVASTDELEQIVLDTVEENLGLPSVDEISFSRLRVKTEDGGTVSIDLSEYE</sequence>
<gene>
    <name evidence="7" type="ORF">HZS54_04235</name>
</gene>
<dbReference type="InterPro" id="IPR036465">
    <property type="entry name" value="vWFA_dom_sf"/>
</dbReference>
<dbReference type="InterPro" id="IPR002035">
    <property type="entry name" value="VWF_A"/>
</dbReference>
<feature type="compositionally biased region" description="Basic and acidic residues" evidence="5">
    <location>
        <begin position="918"/>
        <end position="928"/>
    </location>
</feature>
<proteinExistence type="predicted"/>
<reference evidence="7 8" key="1">
    <citation type="submission" date="2020-07" db="EMBL/GenBank/DDBJ databases">
        <title>Halosimplex litoreum sp. nov. and Halosimplex rubrum sp. nov., isolated from different salt environments.</title>
        <authorList>
            <person name="Cui H."/>
        </authorList>
    </citation>
    <scope>NUCLEOTIDE SEQUENCE [LARGE SCALE GENOMIC DNA]</scope>
    <source>
        <strain evidence="7 8">R2</strain>
    </source>
</reference>
<evidence type="ECO:0000256" key="1">
    <source>
        <dbReference type="ARBA" id="ARBA00004613"/>
    </source>
</evidence>
<dbReference type="PANTHER" id="PTHR37467">
    <property type="entry name" value="EXPORTED CALCIUM-BINDING GLYCOPROTEIN-RELATED"/>
    <property type="match status" value="1"/>
</dbReference>
<evidence type="ECO:0000259" key="6">
    <source>
        <dbReference type="PROSITE" id="PS50234"/>
    </source>
</evidence>
<evidence type="ECO:0000256" key="3">
    <source>
        <dbReference type="ARBA" id="ARBA00022729"/>
    </source>
</evidence>
<feature type="region of interest" description="Disordered" evidence="5">
    <location>
        <begin position="1360"/>
        <end position="1383"/>
    </location>
</feature>
<feature type="compositionally biased region" description="Acidic residues" evidence="5">
    <location>
        <begin position="1499"/>
        <end position="1512"/>
    </location>
</feature>
<evidence type="ECO:0000256" key="4">
    <source>
        <dbReference type="ARBA" id="ARBA00022837"/>
    </source>
</evidence>
<dbReference type="InterPro" id="IPR053180">
    <property type="entry name" value="Ca-binding_acidic-repeat"/>
</dbReference>
<comment type="subcellular location">
    <subcellularLocation>
        <location evidence="1">Secreted</location>
    </subcellularLocation>
</comment>
<feature type="region of interest" description="Disordered" evidence="5">
    <location>
        <begin position="570"/>
        <end position="636"/>
    </location>
</feature>
<evidence type="ECO:0000256" key="2">
    <source>
        <dbReference type="ARBA" id="ARBA00022525"/>
    </source>
</evidence>
<dbReference type="InterPro" id="IPR059100">
    <property type="entry name" value="TSP3_bac"/>
</dbReference>
<name>A0A7D5TB14_9EURY</name>
<evidence type="ECO:0000313" key="8">
    <source>
        <dbReference type="Proteomes" id="UP000509346"/>
    </source>
</evidence>
<keyword evidence="2" id="KW-0964">Secreted</keyword>
<feature type="compositionally biased region" description="Basic and acidic residues" evidence="5">
    <location>
        <begin position="1483"/>
        <end position="1498"/>
    </location>
</feature>
<dbReference type="SUPFAM" id="SSF53300">
    <property type="entry name" value="vWA-like"/>
    <property type="match status" value="1"/>
</dbReference>
<feature type="domain" description="VWFA" evidence="6">
    <location>
        <begin position="1164"/>
        <end position="1329"/>
    </location>
</feature>
<accession>A0A7D5TB14</accession>
<dbReference type="Proteomes" id="UP000509346">
    <property type="component" value="Chromosome"/>
</dbReference>
<dbReference type="OrthoDB" id="253253at2157"/>
<dbReference type="KEGG" id="hpel:HZS54_04235"/>
<dbReference type="PANTHER" id="PTHR37467:SF1">
    <property type="entry name" value="EXPORTED CALCIUM-BINDING GLYCOPROTEIN"/>
    <property type="match status" value="1"/>
</dbReference>
<feature type="compositionally biased region" description="Gly residues" evidence="5">
    <location>
        <begin position="581"/>
        <end position="593"/>
    </location>
</feature>
<evidence type="ECO:0000313" key="7">
    <source>
        <dbReference type="EMBL" id="QLH80895.1"/>
    </source>
</evidence>
<organism evidence="7 8">
    <name type="scientific">Halosimplex pelagicum</name>
    <dbReference type="NCBI Taxonomy" id="869886"/>
    <lineage>
        <taxon>Archaea</taxon>
        <taxon>Methanobacteriati</taxon>
        <taxon>Methanobacteriota</taxon>
        <taxon>Stenosarchaea group</taxon>
        <taxon>Halobacteria</taxon>
        <taxon>Halobacteriales</taxon>
        <taxon>Haloarculaceae</taxon>
        <taxon>Halosimplex</taxon>
    </lineage>
</organism>
<dbReference type="Pfam" id="PF00092">
    <property type="entry name" value="VWA"/>
    <property type="match status" value="1"/>
</dbReference>
<evidence type="ECO:0000256" key="5">
    <source>
        <dbReference type="SAM" id="MobiDB-lite"/>
    </source>
</evidence>
<feature type="region of interest" description="Disordered" evidence="5">
    <location>
        <begin position="1449"/>
        <end position="1518"/>
    </location>
</feature>
<dbReference type="Gene3D" id="3.40.50.410">
    <property type="entry name" value="von Willebrand factor, type A domain"/>
    <property type="match status" value="1"/>
</dbReference>
<dbReference type="Pfam" id="PF18884">
    <property type="entry name" value="TSP3_bac"/>
    <property type="match status" value="4"/>
</dbReference>
<feature type="compositionally biased region" description="Polar residues" evidence="5">
    <location>
        <begin position="1462"/>
        <end position="1472"/>
    </location>
</feature>
<dbReference type="Gene3D" id="4.10.1080.10">
    <property type="entry name" value="TSP type-3 repeat"/>
    <property type="match status" value="1"/>
</dbReference>
<feature type="region of interest" description="Disordered" evidence="5">
    <location>
        <begin position="855"/>
        <end position="1000"/>
    </location>
</feature>
<dbReference type="EMBL" id="CP058909">
    <property type="protein sequence ID" value="QLH80895.1"/>
    <property type="molecule type" value="Genomic_DNA"/>
</dbReference>
<keyword evidence="8" id="KW-1185">Reference proteome</keyword>
<feature type="region of interest" description="Disordered" evidence="5">
    <location>
        <begin position="34"/>
        <end position="56"/>
    </location>
</feature>
<dbReference type="RefSeq" id="WP_179920713.1">
    <property type="nucleotide sequence ID" value="NZ_CP058909.1"/>
</dbReference>